<name>A0ABY3PQ94_9CYAN</name>
<evidence type="ECO:0000256" key="1">
    <source>
        <dbReference type="SAM" id="Coils"/>
    </source>
</evidence>
<feature type="coiled-coil region" evidence="1">
    <location>
        <begin position="10"/>
        <end position="44"/>
    </location>
</feature>
<keyword evidence="1" id="KW-0175">Coiled coil</keyword>
<accession>A0ABY3PQ94</accession>
<dbReference type="Proteomes" id="UP001054846">
    <property type="component" value="Chromosome"/>
</dbReference>
<gene>
    <name evidence="2" type="ORF">ISF26_06145</name>
</gene>
<proteinExistence type="predicted"/>
<organism evidence="2 3">
    <name type="scientific">Gloeobacter morelensis MG652769</name>
    <dbReference type="NCBI Taxonomy" id="2781736"/>
    <lineage>
        <taxon>Bacteria</taxon>
        <taxon>Bacillati</taxon>
        <taxon>Cyanobacteriota</taxon>
        <taxon>Cyanophyceae</taxon>
        <taxon>Gloeobacterales</taxon>
        <taxon>Gloeobacteraceae</taxon>
        <taxon>Gloeobacter</taxon>
        <taxon>Gloeobacter morelensis</taxon>
    </lineage>
</organism>
<dbReference type="EMBL" id="CP063845">
    <property type="protein sequence ID" value="UFP95811.1"/>
    <property type="molecule type" value="Genomic_DNA"/>
</dbReference>
<evidence type="ECO:0000313" key="2">
    <source>
        <dbReference type="EMBL" id="UFP95811.1"/>
    </source>
</evidence>
<evidence type="ECO:0000313" key="3">
    <source>
        <dbReference type="Proteomes" id="UP001054846"/>
    </source>
</evidence>
<sequence>MLVEDFDKIFSRLNRRKTEAGEAVARLKQEVSEVEERIQLTEQVLDYHRLEIFEGEEAPEQLPAVDAYLVDLYTGYENLLQQMQSLQSNFARLNQMHEAAERCFADACSHYKVSLEQPKTAQPDEEQLRKNLVDMTIRERLVELGKIYGGTLEIGQIKDLLTKLNIYPNHAAAANAIYPVLSKSPEFAHVGKGLYRLVNGPVQTVGGSTTVAVAQQPVAVGFPP</sequence>
<reference evidence="2 3" key="1">
    <citation type="journal article" date="2021" name="Genome Biol. Evol.">
        <title>Complete Genome Sequencing of a Novel Gloeobacter Species from a Waterfall Cave in Mexico.</title>
        <authorList>
            <person name="Saw J.H."/>
            <person name="Cardona T."/>
            <person name="Montejano G."/>
        </authorList>
    </citation>
    <scope>NUCLEOTIDE SEQUENCE [LARGE SCALE GENOMIC DNA]</scope>
    <source>
        <strain evidence="2">MG652769</strain>
    </source>
</reference>
<keyword evidence="3" id="KW-1185">Reference proteome</keyword>
<protein>
    <submittedName>
        <fullName evidence="2">Uncharacterized protein</fullName>
    </submittedName>
</protein>